<evidence type="ECO:0000313" key="2">
    <source>
        <dbReference type="Proteomes" id="UP000276133"/>
    </source>
</evidence>
<dbReference type="AlphaFoldDB" id="A0A3M7PLD6"/>
<sequence>MFVSKNEFRHGKNSIVNYYASIFSLLYLVKTMKQEFSTFIFIFHLKSHFSRIIRIISYALKDDLLFLFSVPLILNLNFHQEIDKDFYSWFLISVSFMNWLKQN</sequence>
<comment type="caution">
    <text evidence="1">The sequence shown here is derived from an EMBL/GenBank/DDBJ whole genome shotgun (WGS) entry which is preliminary data.</text>
</comment>
<reference evidence="1 2" key="1">
    <citation type="journal article" date="2018" name="Sci. Rep.">
        <title>Genomic signatures of local adaptation to the degree of environmental predictability in rotifers.</title>
        <authorList>
            <person name="Franch-Gras L."/>
            <person name="Hahn C."/>
            <person name="Garcia-Roger E.M."/>
            <person name="Carmona M.J."/>
            <person name="Serra M."/>
            <person name="Gomez A."/>
        </authorList>
    </citation>
    <scope>NUCLEOTIDE SEQUENCE [LARGE SCALE GENOMIC DNA]</scope>
    <source>
        <strain evidence="1">HYR1</strain>
    </source>
</reference>
<proteinExistence type="predicted"/>
<accession>A0A3M7PLD6</accession>
<protein>
    <submittedName>
        <fullName evidence="1">Uncharacterized protein</fullName>
    </submittedName>
</protein>
<dbReference type="Proteomes" id="UP000276133">
    <property type="component" value="Unassembled WGS sequence"/>
</dbReference>
<gene>
    <name evidence="1" type="ORF">BpHYR1_023630</name>
</gene>
<organism evidence="1 2">
    <name type="scientific">Brachionus plicatilis</name>
    <name type="common">Marine rotifer</name>
    <name type="synonym">Brachionus muelleri</name>
    <dbReference type="NCBI Taxonomy" id="10195"/>
    <lineage>
        <taxon>Eukaryota</taxon>
        <taxon>Metazoa</taxon>
        <taxon>Spiralia</taxon>
        <taxon>Gnathifera</taxon>
        <taxon>Rotifera</taxon>
        <taxon>Eurotatoria</taxon>
        <taxon>Monogononta</taxon>
        <taxon>Pseudotrocha</taxon>
        <taxon>Ploima</taxon>
        <taxon>Brachionidae</taxon>
        <taxon>Brachionus</taxon>
    </lineage>
</organism>
<evidence type="ECO:0000313" key="1">
    <source>
        <dbReference type="EMBL" id="RMZ99803.1"/>
    </source>
</evidence>
<keyword evidence="2" id="KW-1185">Reference proteome</keyword>
<name>A0A3M7PLD6_BRAPC</name>
<dbReference type="EMBL" id="REGN01010044">
    <property type="protein sequence ID" value="RMZ99803.1"/>
    <property type="molecule type" value="Genomic_DNA"/>
</dbReference>